<sequence length="116" mass="12257">MSLLSARPTTHHLLVMHRPPTTQELLGVLIGRVLERCEALGNEGCGQGLGAVDLNAATSGVIGVGDMVGHERLLDEMNAGAQDDSDRLAFGGLMLLYNTSSLPRSLASRVLPSSMF</sequence>
<name>A0ABR6JQW2_9XANT</name>
<evidence type="ECO:0000313" key="1">
    <source>
        <dbReference type="EMBL" id="MBB4595124.1"/>
    </source>
</evidence>
<comment type="caution">
    <text evidence="1">The sequence shown here is derived from an EMBL/GenBank/DDBJ whole genome shotgun (WGS) entry which is preliminary data.</text>
</comment>
<reference evidence="1 2" key="1">
    <citation type="submission" date="2020-08" db="EMBL/GenBank/DDBJ databases">
        <title>Studying the diversity of plant-associated saprophytic bacteria and their role in host health and plant-pathogen interactions.</title>
        <authorList>
            <person name="Potnis N."/>
        </authorList>
    </citation>
    <scope>NUCLEOTIDE SEQUENCE [LARGE SCALE GENOMIC DNA]</scope>
    <source>
        <strain evidence="1 2">F16</strain>
    </source>
</reference>
<dbReference type="EMBL" id="JACHNS010000009">
    <property type="protein sequence ID" value="MBB4595124.1"/>
    <property type="molecule type" value="Genomic_DNA"/>
</dbReference>
<evidence type="ECO:0000313" key="2">
    <source>
        <dbReference type="Proteomes" id="UP000554726"/>
    </source>
</evidence>
<protein>
    <submittedName>
        <fullName evidence="1">Uncharacterized protein</fullName>
    </submittedName>
</protein>
<accession>A0ABR6JQW2</accession>
<dbReference type="Proteomes" id="UP000554726">
    <property type="component" value="Unassembled WGS sequence"/>
</dbReference>
<gene>
    <name evidence="1" type="ORF">FHR60_003831</name>
</gene>
<organism evidence="1 2">
    <name type="scientific">Xanthomonas cannabis</name>
    <dbReference type="NCBI Taxonomy" id="1885674"/>
    <lineage>
        <taxon>Bacteria</taxon>
        <taxon>Pseudomonadati</taxon>
        <taxon>Pseudomonadota</taxon>
        <taxon>Gammaproteobacteria</taxon>
        <taxon>Lysobacterales</taxon>
        <taxon>Lysobacteraceae</taxon>
        <taxon>Xanthomonas</taxon>
    </lineage>
</organism>
<dbReference type="RefSeq" id="WP_326520492.1">
    <property type="nucleotide sequence ID" value="NZ_JACHNS010000009.1"/>
</dbReference>
<keyword evidence="2" id="KW-1185">Reference proteome</keyword>
<proteinExistence type="predicted"/>